<dbReference type="EMBL" id="AUPL01003918">
    <property type="protein sequence ID" value="ESL08379.1"/>
    <property type="molecule type" value="Genomic_DNA"/>
</dbReference>
<reference evidence="2 3" key="1">
    <citation type="submission" date="2013-07" db="EMBL/GenBank/DDBJ databases">
        <authorList>
            <person name="Stoco P.H."/>
            <person name="Wagner G."/>
            <person name="Gerber A."/>
            <person name="Zaha A."/>
            <person name="Thompson C."/>
            <person name="Bartholomeu D.C."/>
            <person name="Luckemeyer D.D."/>
            <person name="Bahia D."/>
            <person name="Loreto E."/>
            <person name="Prestes E.B."/>
            <person name="Lima F.M."/>
            <person name="Rodrigues-Luiz G."/>
            <person name="Vallejo G.A."/>
            <person name="Filho J.F."/>
            <person name="Monteiro K.M."/>
            <person name="Tyler K.M."/>
            <person name="de Almeida L.G."/>
            <person name="Ortiz M.F."/>
            <person name="Siervo M.A."/>
            <person name="de Moraes M.H."/>
            <person name="Cunha O.L."/>
            <person name="Mendonca-Neto R."/>
            <person name="Silva R."/>
            <person name="Teixeira S.M."/>
            <person name="Murta S.M."/>
            <person name="Sincero T.C."/>
            <person name="Mendes T.A."/>
            <person name="Urmenyi T.P."/>
            <person name="Silva V.G."/>
            <person name="da Rocha W.D."/>
            <person name="Andersson B."/>
            <person name="Romanha A.J."/>
            <person name="Steindel M."/>
            <person name="de Vasconcelos A.T."/>
            <person name="Grisard E.C."/>
        </authorList>
    </citation>
    <scope>NUCLEOTIDE SEQUENCE [LARGE SCALE GENOMIC DNA]</scope>
    <source>
        <strain evidence="2 3">SC58</strain>
    </source>
</reference>
<sequence length="503" mass="55404">MLVEPAASEADGRPQQGHHRHKFTAVEEIDCPIGDIMSVPLDRLCQLAWPLLYSNEGENIGKAAEALVISQADADDAQLAHTIGTTAKETIHFFRMQPWWGQLSCHTLRMALFRKALHSIWVTSTVAPSGQSTESVSPLVSPLAPQNLPGGERQSHGSIEVKNARTRRESSDFSFQNEEGASGKARICADKRRAVPMEWVLPYFSGQEGDKWLVERVRAMVDMTFVAHNDCQKQLVSTAAHVSVHVQSDKRSAQVFLFILREVLDRWNTAPDTTGEVGIFGFGVLVPILNIVRFTKFNSTDVVTVGNLLATVRLPSHGCGLGNECLSNATFVTRYVLSLGELVVEKAEEGNDADEEEEDEETNEGSPHSHLLLPSPLTNWRVPRGEQMVQERSYRVDHGNNTTASTMVTDVFLMAPLARKVSVYVRRASSCEGVQLLLVPRASAAALAAVGEEEESKAEEPENDGSLLMKTVWFEPHEGETHEILGGCDAVVRYKRNPEGSTQ</sequence>
<proteinExistence type="predicted"/>
<dbReference type="Proteomes" id="UP000031737">
    <property type="component" value="Unassembled WGS sequence"/>
</dbReference>
<comment type="caution">
    <text evidence="2">The sequence shown here is derived from an EMBL/GenBank/DDBJ whole genome shotgun (WGS) entry which is preliminary data.</text>
</comment>
<evidence type="ECO:0000313" key="2">
    <source>
        <dbReference type="EMBL" id="ESL08379.1"/>
    </source>
</evidence>
<name>A0A061J0A7_TRYRA</name>
<organism evidence="2 3">
    <name type="scientific">Trypanosoma rangeli SC58</name>
    <dbReference type="NCBI Taxonomy" id="429131"/>
    <lineage>
        <taxon>Eukaryota</taxon>
        <taxon>Discoba</taxon>
        <taxon>Euglenozoa</taxon>
        <taxon>Kinetoplastea</taxon>
        <taxon>Metakinetoplastina</taxon>
        <taxon>Trypanosomatida</taxon>
        <taxon>Trypanosomatidae</taxon>
        <taxon>Trypanosoma</taxon>
        <taxon>Herpetosoma</taxon>
    </lineage>
</organism>
<feature type="compositionally biased region" description="Acidic residues" evidence="1">
    <location>
        <begin position="350"/>
        <end position="363"/>
    </location>
</feature>
<feature type="region of interest" description="Disordered" evidence="1">
    <location>
        <begin position="1"/>
        <end position="21"/>
    </location>
</feature>
<evidence type="ECO:0000256" key="1">
    <source>
        <dbReference type="SAM" id="MobiDB-lite"/>
    </source>
</evidence>
<feature type="region of interest" description="Disordered" evidence="1">
    <location>
        <begin position="347"/>
        <end position="376"/>
    </location>
</feature>
<evidence type="ECO:0000313" key="3">
    <source>
        <dbReference type="Proteomes" id="UP000031737"/>
    </source>
</evidence>
<protein>
    <submittedName>
        <fullName evidence="2">Uncharacterized protein</fullName>
    </submittedName>
</protein>
<dbReference type="AlphaFoldDB" id="A0A061J0A7"/>
<feature type="compositionally biased region" description="Low complexity" evidence="1">
    <location>
        <begin position="364"/>
        <end position="376"/>
    </location>
</feature>
<dbReference type="VEuPathDB" id="TriTrypDB:TRSC58_03918"/>
<accession>A0A061J0A7</accession>
<keyword evidence="3" id="KW-1185">Reference proteome</keyword>
<feature type="non-terminal residue" evidence="2">
    <location>
        <position position="503"/>
    </location>
</feature>
<gene>
    <name evidence="2" type="ORF">TRSC58_03918</name>
</gene>